<evidence type="ECO:0000256" key="3">
    <source>
        <dbReference type="ARBA" id="ARBA00012560"/>
    </source>
</evidence>
<comment type="caution">
    <text evidence="12">The sequence shown here is derived from an EMBL/GenBank/DDBJ whole genome shotgun (WGS) entry which is preliminary data.</text>
</comment>
<dbReference type="PANTHER" id="PTHR32438">
    <property type="entry name" value="4-ALPHA-GLUCANOTRANSFERASE DPE1, CHLOROPLASTIC/AMYLOPLASTIC"/>
    <property type="match status" value="1"/>
</dbReference>
<evidence type="ECO:0000256" key="7">
    <source>
        <dbReference type="ARBA" id="ARBA00023277"/>
    </source>
</evidence>
<evidence type="ECO:0000256" key="10">
    <source>
        <dbReference type="RuleBase" id="RU361207"/>
    </source>
</evidence>
<evidence type="ECO:0000313" key="13">
    <source>
        <dbReference type="Proteomes" id="UP000658613"/>
    </source>
</evidence>
<evidence type="ECO:0000259" key="11">
    <source>
        <dbReference type="Pfam" id="PF21226"/>
    </source>
</evidence>
<proteinExistence type="inferred from homology"/>
<evidence type="ECO:0000313" key="12">
    <source>
        <dbReference type="EMBL" id="MBG6122092.1"/>
    </source>
</evidence>
<reference evidence="12" key="1">
    <citation type="submission" date="2020-11" db="EMBL/GenBank/DDBJ databases">
        <title>Sequencing the genomes of 1000 actinobacteria strains.</title>
        <authorList>
            <person name="Klenk H.-P."/>
        </authorList>
    </citation>
    <scope>NUCLEOTIDE SEQUENCE</scope>
    <source>
        <strain evidence="12">DSM 45632</strain>
    </source>
</reference>
<dbReference type="AlphaFoldDB" id="A0A931E1D4"/>
<organism evidence="12 13">
    <name type="scientific">Corynebacterium aquatimens</name>
    <dbReference type="NCBI Taxonomy" id="1190508"/>
    <lineage>
        <taxon>Bacteria</taxon>
        <taxon>Bacillati</taxon>
        <taxon>Actinomycetota</taxon>
        <taxon>Actinomycetes</taxon>
        <taxon>Mycobacteriales</taxon>
        <taxon>Corynebacteriaceae</taxon>
        <taxon>Corynebacterium</taxon>
    </lineage>
</organism>
<evidence type="ECO:0000256" key="2">
    <source>
        <dbReference type="ARBA" id="ARBA00005684"/>
    </source>
</evidence>
<dbReference type="InterPro" id="IPR048458">
    <property type="entry name" value="MalQ_N"/>
</dbReference>
<dbReference type="GO" id="GO:0004134">
    <property type="term" value="F:4-alpha-glucanotransferase activity"/>
    <property type="evidence" value="ECO:0007669"/>
    <property type="project" value="UniProtKB-EC"/>
</dbReference>
<comment type="catalytic activity">
    <reaction evidence="1 10">
        <text>Transfers a segment of a (1-&gt;4)-alpha-D-glucan to a new position in an acceptor, which may be glucose or a (1-&gt;4)-alpha-D-glucan.</text>
        <dbReference type="EC" id="2.4.1.25"/>
    </reaction>
</comment>
<dbReference type="EMBL" id="JADOUE010000001">
    <property type="protein sequence ID" value="MBG6122092.1"/>
    <property type="molecule type" value="Genomic_DNA"/>
</dbReference>
<dbReference type="EC" id="2.4.1.25" evidence="3 10"/>
<dbReference type="InterPro" id="IPR017853">
    <property type="entry name" value="GH"/>
</dbReference>
<dbReference type="GO" id="GO:0005975">
    <property type="term" value="P:carbohydrate metabolic process"/>
    <property type="evidence" value="ECO:0007669"/>
    <property type="project" value="InterPro"/>
</dbReference>
<dbReference type="RefSeq" id="WP_196824545.1">
    <property type="nucleotide sequence ID" value="NZ_CP046980.1"/>
</dbReference>
<dbReference type="PANTHER" id="PTHR32438:SF5">
    <property type="entry name" value="4-ALPHA-GLUCANOTRANSFERASE DPE1, CHLOROPLASTIC_AMYLOPLASTIC"/>
    <property type="match status" value="1"/>
</dbReference>
<sequence length="741" mass="82106">MTNSDLLTDLALAYGLSTSYRGSYGDLVSPPRESFIQLLQALDVPLPDEPTQEDLTEALDAWRTQWATRPLPPVVVAREGVEHRFTVHVPEGRPANVWVTLEDGSVSETYQDENWDPPASDGETTYGGATFHIRGDLPLGWHTIHLESDGVEHTCTLVITPEYLHTTNELLAEPCWGVMAQLYSVRSEQSWGIGDFHDLGALAETVAKQGADYLLINPVHAAEPIPPIEDSPYLPTSRRFINPIYIAVEDVEEFAQLDEETREAADDLIAELKATNRSSDFIDRDLIYEIKLAVLQELYDIFLKSGESTARYEEFEAFIAEEGEGLVNFAHWCARVELTRRAEFDAAISEMAADNAADDVDDAAGPRDEIIHINPQHEEELARFYMWLQFLADSQRKDAHDKAIAAGMRIGIMTDLAVGVHPGGADAFTLKDVLVQGASVGAPPDQYSQHGQDWSQPPWNPFALAETGYRPWRDLLRTVLRNSGGIRVDHILGLFRLFWIPRYGSPLEGAYMNYDHEAMLGILALEAERAGAVVVGEDLGTFEPWVQDALRQRGILGTSVLWFETSPPDDGPKTQLEYRNLSLSSVGTHDLPPTAGYLLGAHNELRDSLGIVDDSFEELDAKDVAWQADVLNTVRDSGAFAGTMLNNIIFDGLGRDQRGDVNDIVVGLTSFIANTRSALTCTNLVDMVGDRRIQNQPGTNAEQYKNWCVPLTDAEGTAVLIEDLEGIELFHRMSEASKRSS</sequence>
<dbReference type="Gene3D" id="3.20.20.80">
    <property type="entry name" value="Glycosidases"/>
    <property type="match status" value="1"/>
</dbReference>
<keyword evidence="6 10" id="KW-0808">Transferase</keyword>
<dbReference type="Pfam" id="PF21226">
    <property type="entry name" value="MalQ_N"/>
    <property type="match status" value="1"/>
</dbReference>
<dbReference type="NCBIfam" id="TIGR00217">
    <property type="entry name" value="malQ"/>
    <property type="match status" value="1"/>
</dbReference>
<gene>
    <name evidence="12" type="ORF">IW254_001061</name>
</gene>
<evidence type="ECO:0000256" key="5">
    <source>
        <dbReference type="ARBA" id="ARBA00022676"/>
    </source>
</evidence>
<feature type="domain" description="MalQ N-terminal beta-sandwich" evidence="11">
    <location>
        <begin position="71"/>
        <end position="161"/>
    </location>
</feature>
<dbReference type="Proteomes" id="UP000658613">
    <property type="component" value="Unassembled WGS sequence"/>
</dbReference>
<dbReference type="Pfam" id="PF02446">
    <property type="entry name" value="Glyco_hydro_77"/>
    <property type="match status" value="1"/>
</dbReference>
<keyword evidence="5 10" id="KW-0328">Glycosyltransferase</keyword>
<name>A0A931E1D4_9CORY</name>
<dbReference type="InterPro" id="IPR003385">
    <property type="entry name" value="Glyco_hydro_77"/>
</dbReference>
<protein>
    <recommendedName>
        <fullName evidence="4 10">4-alpha-glucanotransferase</fullName>
        <ecNumber evidence="3 10">2.4.1.25</ecNumber>
    </recommendedName>
    <alternativeName>
        <fullName evidence="8 10">Amylomaltase</fullName>
    </alternativeName>
    <alternativeName>
        <fullName evidence="9 10">Disproportionating enzyme</fullName>
    </alternativeName>
</protein>
<comment type="similarity">
    <text evidence="2 10">Belongs to the disproportionating enzyme family.</text>
</comment>
<evidence type="ECO:0000256" key="9">
    <source>
        <dbReference type="ARBA" id="ARBA00031501"/>
    </source>
</evidence>
<keyword evidence="13" id="KW-1185">Reference proteome</keyword>
<evidence type="ECO:0000256" key="4">
    <source>
        <dbReference type="ARBA" id="ARBA00020295"/>
    </source>
</evidence>
<dbReference type="SUPFAM" id="SSF51445">
    <property type="entry name" value="(Trans)glycosidases"/>
    <property type="match status" value="1"/>
</dbReference>
<accession>A0A931E1D4</accession>
<evidence type="ECO:0000256" key="6">
    <source>
        <dbReference type="ARBA" id="ARBA00022679"/>
    </source>
</evidence>
<keyword evidence="7 10" id="KW-0119">Carbohydrate metabolism</keyword>
<evidence type="ECO:0000256" key="8">
    <source>
        <dbReference type="ARBA" id="ARBA00031423"/>
    </source>
</evidence>
<evidence type="ECO:0000256" key="1">
    <source>
        <dbReference type="ARBA" id="ARBA00000439"/>
    </source>
</evidence>